<evidence type="ECO:0000256" key="16">
    <source>
        <dbReference type="ARBA" id="ARBA00031175"/>
    </source>
</evidence>
<evidence type="ECO:0000256" key="3">
    <source>
        <dbReference type="ARBA" id="ARBA00004496"/>
    </source>
</evidence>
<evidence type="ECO:0000256" key="1">
    <source>
        <dbReference type="ARBA" id="ARBA00000824"/>
    </source>
</evidence>
<dbReference type="Gene3D" id="3.30.70.260">
    <property type="match status" value="1"/>
</dbReference>
<evidence type="ECO:0000259" key="21">
    <source>
        <dbReference type="PROSITE" id="PS51171"/>
    </source>
</evidence>
<evidence type="ECO:0000256" key="2">
    <source>
        <dbReference type="ARBA" id="ARBA00002364"/>
    </source>
</evidence>
<keyword evidence="13 23" id="KW-0413">Isomerase</keyword>
<dbReference type="GO" id="GO:0004664">
    <property type="term" value="F:prephenate dehydratase activity"/>
    <property type="evidence" value="ECO:0007669"/>
    <property type="project" value="UniProtKB-EC"/>
</dbReference>
<dbReference type="PROSITE" id="PS00858">
    <property type="entry name" value="PREPHENATE_DEHYDR_2"/>
    <property type="match status" value="1"/>
</dbReference>
<dbReference type="Pfam" id="PF01817">
    <property type="entry name" value="CM_2"/>
    <property type="match status" value="1"/>
</dbReference>
<dbReference type="UniPathway" id="UPA00120">
    <property type="reaction ID" value="UER00203"/>
</dbReference>
<evidence type="ECO:0000256" key="8">
    <source>
        <dbReference type="ARBA" id="ARBA00021872"/>
    </source>
</evidence>
<evidence type="ECO:0000256" key="11">
    <source>
        <dbReference type="ARBA" id="ARBA00023141"/>
    </source>
</evidence>
<evidence type="ECO:0000256" key="5">
    <source>
        <dbReference type="ARBA" id="ARBA00004817"/>
    </source>
</evidence>
<comment type="catalytic activity">
    <reaction evidence="18">
        <text>prephenate + H(+) = 3-phenylpyruvate + CO2 + H2O</text>
        <dbReference type="Rhea" id="RHEA:21648"/>
        <dbReference type="ChEBI" id="CHEBI:15377"/>
        <dbReference type="ChEBI" id="CHEBI:15378"/>
        <dbReference type="ChEBI" id="CHEBI:16526"/>
        <dbReference type="ChEBI" id="CHEBI:18005"/>
        <dbReference type="ChEBI" id="CHEBI:29934"/>
        <dbReference type="EC" id="4.2.1.51"/>
    </reaction>
</comment>
<accession>A0A1P8F4Y1</accession>
<dbReference type="EMBL" id="CP018258">
    <property type="protein sequence ID" value="APV43541.1"/>
    <property type="molecule type" value="Genomic_DNA"/>
</dbReference>
<evidence type="ECO:0000256" key="12">
    <source>
        <dbReference type="ARBA" id="ARBA00023222"/>
    </source>
</evidence>
<dbReference type="InterPro" id="IPR002701">
    <property type="entry name" value="CM_II_prokaryot"/>
</dbReference>
<evidence type="ECO:0000256" key="18">
    <source>
        <dbReference type="ARBA" id="ARBA00047848"/>
    </source>
</evidence>
<dbReference type="RefSeq" id="WP_076003345.1">
    <property type="nucleotide sequence ID" value="NZ_CP018258.1"/>
</dbReference>
<evidence type="ECO:0000256" key="9">
    <source>
        <dbReference type="ARBA" id="ARBA00022490"/>
    </source>
</evidence>
<comment type="catalytic activity">
    <reaction evidence="1">
        <text>chorismate = prephenate</text>
        <dbReference type="Rhea" id="RHEA:13897"/>
        <dbReference type="ChEBI" id="CHEBI:29748"/>
        <dbReference type="ChEBI" id="CHEBI:29934"/>
        <dbReference type="EC" id="5.4.99.5"/>
    </reaction>
</comment>
<dbReference type="CDD" id="cd13631">
    <property type="entry name" value="PBP2_Ct-PDT_like"/>
    <property type="match status" value="1"/>
</dbReference>
<evidence type="ECO:0000313" key="23">
    <source>
        <dbReference type="EMBL" id="APV43541.1"/>
    </source>
</evidence>
<dbReference type="AlphaFoldDB" id="A0A1P8F4Y1"/>
<evidence type="ECO:0000256" key="10">
    <source>
        <dbReference type="ARBA" id="ARBA00022605"/>
    </source>
</evidence>
<feature type="domain" description="Chorismate mutase" evidence="20">
    <location>
        <begin position="1"/>
        <end position="88"/>
    </location>
</feature>
<dbReference type="PROSITE" id="PS51168">
    <property type="entry name" value="CHORISMATE_MUT_2"/>
    <property type="match status" value="1"/>
</dbReference>
<dbReference type="InterPro" id="IPR036979">
    <property type="entry name" value="CM_dom_sf"/>
</dbReference>
<sequence length="359" mass="39529">MSLDELRHRIDQLDENIVKLLAERLAVAEAIGHEKSASGNAPIDPGRERKVLDHAISTAAAGGMSADEITEIYGSVIKLARQRQETSVAFQGEAGAYSEAAALAYFGPRSVTRSCESLEEVFRQVANGIVQFGMIPIENSVEGSISRSYDLMLESNLMVSGELNLRVNHCLIGNPGSTLDGIKRVYSHPQALGQTGHFLRQLHLELIPASDTAGSVKLIKEKGFTDAAAVASERAAAIYGMKILARDIMDNPNNFTRFFALGLHDAPPSGDDKTSVVFAVKHKPGALYEFLRILAERQINLTKIESRPTRKKAWEYNFYLDFEGHRQDERIKAALPALEEQTLFFKILGSYPKARTEGK</sequence>
<keyword evidence="24" id="KW-1185">Reference proteome</keyword>
<dbReference type="EC" id="4.2.1.51" evidence="6"/>
<evidence type="ECO:0000256" key="15">
    <source>
        <dbReference type="ARBA" id="ARBA00023268"/>
    </source>
</evidence>
<keyword evidence="10" id="KW-0028">Amino-acid biosynthesis</keyword>
<dbReference type="PIRSF" id="PIRSF001500">
    <property type="entry name" value="Chor_mut_pdt_Ppr"/>
    <property type="match status" value="1"/>
</dbReference>
<dbReference type="InterPro" id="IPR018528">
    <property type="entry name" value="Preph_deHydtase_CS"/>
</dbReference>
<dbReference type="CDD" id="cd04905">
    <property type="entry name" value="ACT_CM-PDT"/>
    <property type="match status" value="1"/>
</dbReference>
<dbReference type="GO" id="GO:0046417">
    <property type="term" value="P:chorismate metabolic process"/>
    <property type="evidence" value="ECO:0007669"/>
    <property type="project" value="InterPro"/>
</dbReference>
<keyword evidence="11" id="KW-0057">Aromatic amino acid biosynthesis</keyword>
<dbReference type="Proteomes" id="UP000185934">
    <property type="component" value="Chromosome"/>
</dbReference>
<evidence type="ECO:0000259" key="20">
    <source>
        <dbReference type="PROSITE" id="PS51168"/>
    </source>
</evidence>
<dbReference type="SMART" id="SM00830">
    <property type="entry name" value="CM_2"/>
    <property type="match status" value="1"/>
</dbReference>
<feature type="site" description="Essential for prephenate dehydratase activity" evidence="19">
    <location>
        <position position="256"/>
    </location>
</feature>
<evidence type="ECO:0000256" key="14">
    <source>
        <dbReference type="ARBA" id="ARBA00023239"/>
    </source>
</evidence>
<dbReference type="SUPFAM" id="SSF48600">
    <property type="entry name" value="Chorismate mutase II"/>
    <property type="match status" value="1"/>
</dbReference>
<comment type="pathway">
    <text evidence="5">Metabolic intermediate biosynthesis; prephenate biosynthesis; prephenate from chorismate: step 1/1.</text>
</comment>
<evidence type="ECO:0000256" key="4">
    <source>
        <dbReference type="ARBA" id="ARBA00004741"/>
    </source>
</evidence>
<dbReference type="STRING" id="1839801.Dform_00178"/>
<dbReference type="Pfam" id="PF01842">
    <property type="entry name" value="ACT"/>
    <property type="match status" value="1"/>
</dbReference>
<dbReference type="InterPro" id="IPR045865">
    <property type="entry name" value="ACT-like_dom_sf"/>
</dbReference>
<dbReference type="InterPro" id="IPR008242">
    <property type="entry name" value="Chor_mutase/pphenate_deHydtase"/>
</dbReference>
<dbReference type="GO" id="GO:0005737">
    <property type="term" value="C:cytoplasm"/>
    <property type="evidence" value="ECO:0007669"/>
    <property type="project" value="UniProtKB-SubCell"/>
</dbReference>
<dbReference type="UniPathway" id="UPA00121">
    <property type="reaction ID" value="UER00345"/>
</dbReference>
<keyword evidence="15" id="KW-0511">Multifunctional enzyme</keyword>
<dbReference type="PANTHER" id="PTHR21022:SF19">
    <property type="entry name" value="PREPHENATE DEHYDRATASE-RELATED"/>
    <property type="match status" value="1"/>
</dbReference>
<dbReference type="InterPro" id="IPR036263">
    <property type="entry name" value="Chorismate_II_sf"/>
</dbReference>
<proteinExistence type="predicted"/>
<keyword evidence="12" id="KW-0584">Phenylalanine biosynthesis</keyword>
<dbReference type="PANTHER" id="PTHR21022">
    <property type="entry name" value="PREPHENATE DEHYDRATASE P PROTEIN"/>
    <property type="match status" value="1"/>
</dbReference>
<dbReference type="OrthoDB" id="9802281at2"/>
<dbReference type="InterPro" id="IPR002912">
    <property type="entry name" value="ACT_dom"/>
</dbReference>
<dbReference type="FunFam" id="3.30.70.260:FF:000012">
    <property type="entry name" value="Prephenate dehydratase"/>
    <property type="match status" value="1"/>
</dbReference>
<dbReference type="KEGG" id="dfo:Dform_00178"/>
<dbReference type="Gene3D" id="3.40.190.10">
    <property type="entry name" value="Periplasmic binding protein-like II"/>
    <property type="match status" value="2"/>
</dbReference>
<dbReference type="Pfam" id="PF00800">
    <property type="entry name" value="PDT"/>
    <property type="match status" value="1"/>
</dbReference>
<keyword evidence="9" id="KW-0963">Cytoplasm</keyword>
<dbReference type="Gene3D" id="1.20.59.10">
    <property type="entry name" value="Chorismate mutase"/>
    <property type="match status" value="1"/>
</dbReference>
<evidence type="ECO:0000256" key="19">
    <source>
        <dbReference type="PIRSR" id="PIRSR001500-2"/>
    </source>
</evidence>
<gene>
    <name evidence="23" type="primary">pheA1</name>
    <name evidence="23" type="ORF">Dform_00178</name>
</gene>
<evidence type="ECO:0000313" key="24">
    <source>
        <dbReference type="Proteomes" id="UP000185934"/>
    </source>
</evidence>
<feature type="domain" description="Prephenate dehydratase" evidence="21">
    <location>
        <begin position="87"/>
        <end position="263"/>
    </location>
</feature>
<feature type="domain" description="ACT" evidence="22">
    <location>
        <begin position="275"/>
        <end position="352"/>
    </location>
</feature>
<evidence type="ECO:0000259" key="22">
    <source>
        <dbReference type="PROSITE" id="PS51671"/>
    </source>
</evidence>
<evidence type="ECO:0000256" key="6">
    <source>
        <dbReference type="ARBA" id="ARBA00013147"/>
    </source>
</evidence>
<organism evidence="23 24">
    <name type="scientific">Dehalogenimonas formicexedens</name>
    <dbReference type="NCBI Taxonomy" id="1839801"/>
    <lineage>
        <taxon>Bacteria</taxon>
        <taxon>Bacillati</taxon>
        <taxon>Chloroflexota</taxon>
        <taxon>Dehalococcoidia</taxon>
        <taxon>Dehalococcoidales</taxon>
        <taxon>Dehalococcoidaceae</taxon>
        <taxon>Dehalogenimonas</taxon>
    </lineage>
</organism>
<dbReference type="NCBIfam" id="NF008865">
    <property type="entry name" value="PRK11898.1"/>
    <property type="match status" value="1"/>
</dbReference>
<dbReference type="GO" id="GO:0004106">
    <property type="term" value="F:chorismate mutase activity"/>
    <property type="evidence" value="ECO:0007669"/>
    <property type="project" value="UniProtKB-EC"/>
</dbReference>
<comment type="pathway">
    <text evidence="4">Amino-acid biosynthesis; L-phenylalanine biosynthesis; phenylpyruvate from prephenate: step 1/1.</text>
</comment>
<name>A0A1P8F4Y1_9CHLR</name>
<dbReference type="PROSITE" id="PS51671">
    <property type="entry name" value="ACT"/>
    <property type="match status" value="1"/>
</dbReference>
<comment type="subcellular location">
    <subcellularLocation>
        <location evidence="3">Cytoplasm</location>
    </subcellularLocation>
</comment>
<dbReference type="SUPFAM" id="SSF55021">
    <property type="entry name" value="ACT-like"/>
    <property type="match status" value="1"/>
</dbReference>
<evidence type="ECO:0000256" key="17">
    <source>
        <dbReference type="ARBA" id="ARBA00031520"/>
    </source>
</evidence>
<keyword evidence="14 23" id="KW-0456">Lyase</keyword>
<evidence type="ECO:0000256" key="13">
    <source>
        <dbReference type="ARBA" id="ARBA00023235"/>
    </source>
</evidence>
<dbReference type="GO" id="GO:0009094">
    <property type="term" value="P:L-phenylalanine biosynthetic process"/>
    <property type="evidence" value="ECO:0007669"/>
    <property type="project" value="UniProtKB-UniPathway"/>
</dbReference>
<dbReference type="PROSITE" id="PS51171">
    <property type="entry name" value="PREPHENATE_DEHYDR_3"/>
    <property type="match status" value="1"/>
</dbReference>
<protein>
    <recommendedName>
        <fullName evidence="7">Bifunctional chorismate mutase/prephenate dehydratase</fullName>
        <ecNumber evidence="6">4.2.1.51</ecNumber>
    </recommendedName>
    <alternativeName>
        <fullName evidence="17">Chorismate mutase-prephenate dehydratase</fullName>
    </alternativeName>
    <alternativeName>
        <fullName evidence="8">Prephenate dehydratase</fullName>
    </alternativeName>
    <alternativeName>
        <fullName evidence="16">p-protein</fullName>
    </alternativeName>
</protein>
<dbReference type="InterPro" id="IPR001086">
    <property type="entry name" value="Preph_deHydtase"/>
</dbReference>
<evidence type="ECO:0000256" key="7">
    <source>
        <dbReference type="ARBA" id="ARBA00014401"/>
    </source>
</evidence>
<dbReference type="SUPFAM" id="SSF53850">
    <property type="entry name" value="Periplasmic binding protein-like II"/>
    <property type="match status" value="1"/>
</dbReference>
<comment type="function">
    <text evidence="2">Catalyzes the Claisen rearrangement of chorismate to prephenate and the decarboxylation/dehydration of prephenate to phenylpyruvate.</text>
</comment>
<reference evidence="24" key="1">
    <citation type="submission" date="2016-11" db="EMBL/GenBank/DDBJ databases">
        <title>Dehalogenimonas formicexedens sp. nov., a chlorinated alkane respiring bacterium isolated from contaminated groundwater.</title>
        <authorList>
            <person name="Key T.A."/>
            <person name="Bowman K.S."/>
            <person name="Lee I."/>
            <person name="Chun J."/>
            <person name="Albuquerque L."/>
            <person name="da Costa M.S."/>
            <person name="Rainey F.A."/>
            <person name="Moe W.M."/>
        </authorList>
    </citation>
    <scope>NUCLEOTIDE SEQUENCE [LARGE SCALE GENOMIC DNA]</scope>
    <source>
        <strain evidence="24">NSZ-14</strain>
    </source>
</reference>